<accession>A0ABX2ZZH9</accession>
<reference evidence="7 8" key="1">
    <citation type="submission" date="2016-07" db="EMBL/GenBank/DDBJ databases">
        <authorList>
            <person name="Townsley L."/>
            <person name="Shank E.A."/>
        </authorList>
    </citation>
    <scope>NUCLEOTIDE SEQUENCE [LARGE SCALE GENOMIC DNA]</scope>
    <source>
        <strain evidence="7 8">CH01</strain>
    </source>
</reference>
<comment type="caution">
    <text evidence="7">The sequence shown here is derived from an EMBL/GenBank/DDBJ whole genome shotgun (WGS) entry which is preliminary data.</text>
</comment>
<keyword evidence="5" id="KW-0560">Oxidoreductase</keyword>
<keyword evidence="3" id="KW-0288">FMN</keyword>
<name>A0ABX2ZZH9_9BACI</name>
<dbReference type="Pfam" id="PF00724">
    <property type="entry name" value="Oxidored_FMN"/>
    <property type="match status" value="1"/>
</dbReference>
<dbReference type="InterPro" id="IPR044152">
    <property type="entry name" value="YqjM-like"/>
</dbReference>
<evidence type="ECO:0000256" key="4">
    <source>
        <dbReference type="ARBA" id="ARBA00022857"/>
    </source>
</evidence>
<dbReference type="Gene3D" id="3.20.20.70">
    <property type="entry name" value="Aldolase class I"/>
    <property type="match status" value="1"/>
</dbReference>
<protein>
    <submittedName>
        <fullName evidence="7">NADPH dehydrogenase</fullName>
    </submittedName>
</protein>
<keyword evidence="2" id="KW-0285">Flavoprotein</keyword>
<sequence>MSNLFKPFKYKGLELKNRVVMPPMCQYSVHLKDGIPTDWHFVHYTSRAIGGTGLIIIEMTNVEDRGRISDYCLGIWSDDHIPAFKRIIDECHKYGAKVAIQIAHAGRKAEDAPIPVSSSPNAFNENSKTPHELTTLEVKEMVEKFKKGVERAVLAGVDTIELHGAHGYLIHQFASSYTNQRTDEYGQDKFLFGKEVIKAAKSVMPADMPLIMRISALEYVDGGYGLDYSVEMAKAFRDAGVDIFHISSGGEGPIGSGGRPGSHPGYQVKLAEQIKKEVEIPVIAVGKLDDANLAEAVLGNQEADLIAVGRGMLSNPYWANEASILLDGKPLTPKPYERAY</sequence>
<evidence type="ECO:0000256" key="5">
    <source>
        <dbReference type="ARBA" id="ARBA00023002"/>
    </source>
</evidence>
<keyword evidence="8" id="KW-1185">Reference proteome</keyword>
<dbReference type="Proteomes" id="UP000094580">
    <property type="component" value="Unassembled WGS sequence"/>
</dbReference>
<dbReference type="InterPro" id="IPR001155">
    <property type="entry name" value="OxRdtase_FMN_N"/>
</dbReference>
<dbReference type="EMBL" id="MDKC01000001">
    <property type="protein sequence ID" value="ODG94045.1"/>
    <property type="molecule type" value="Genomic_DNA"/>
</dbReference>
<evidence type="ECO:0000256" key="1">
    <source>
        <dbReference type="ARBA" id="ARBA00001917"/>
    </source>
</evidence>
<evidence type="ECO:0000313" key="8">
    <source>
        <dbReference type="Proteomes" id="UP000094580"/>
    </source>
</evidence>
<comment type="cofactor">
    <cofactor evidence="1">
        <name>FMN</name>
        <dbReference type="ChEBI" id="CHEBI:58210"/>
    </cofactor>
</comment>
<dbReference type="InterPro" id="IPR013785">
    <property type="entry name" value="Aldolase_TIM"/>
</dbReference>
<dbReference type="PANTHER" id="PTHR43303">
    <property type="entry name" value="NADPH DEHYDROGENASE C23G7.10C-RELATED"/>
    <property type="match status" value="1"/>
</dbReference>
<evidence type="ECO:0000259" key="6">
    <source>
        <dbReference type="Pfam" id="PF00724"/>
    </source>
</evidence>
<feature type="domain" description="NADH:flavin oxidoreductase/NADH oxidase N-terminal" evidence="6">
    <location>
        <begin position="3"/>
        <end position="321"/>
    </location>
</feature>
<dbReference type="RefSeq" id="WP_069032221.1">
    <property type="nucleotide sequence ID" value="NZ_MDKC01000001.1"/>
</dbReference>
<organism evidence="7 8">
    <name type="scientific">Gottfriedia luciferensis</name>
    <dbReference type="NCBI Taxonomy" id="178774"/>
    <lineage>
        <taxon>Bacteria</taxon>
        <taxon>Bacillati</taxon>
        <taxon>Bacillota</taxon>
        <taxon>Bacilli</taxon>
        <taxon>Bacillales</taxon>
        <taxon>Bacillaceae</taxon>
        <taxon>Gottfriedia</taxon>
    </lineage>
</organism>
<dbReference type="SUPFAM" id="SSF51395">
    <property type="entry name" value="FMN-linked oxidoreductases"/>
    <property type="match status" value="1"/>
</dbReference>
<keyword evidence="4" id="KW-0521">NADP</keyword>
<gene>
    <name evidence="7" type="ORF">BED47_02435</name>
</gene>
<dbReference type="CDD" id="cd02932">
    <property type="entry name" value="OYE_YqiM_FMN"/>
    <property type="match status" value="1"/>
</dbReference>
<evidence type="ECO:0000256" key="3">
    <source>
        <dbReference type="ARBA" id="ARBA00022643"/>
    </source>
</evidence>
<proteinExistence type="predicted"/>
<evidence type="ECO:0000256" key="2">
    <source>
        <dbReference type="ARBA" id="ARBA00022630"/>
    </source>
</evidence>
<evidence type="ECO:0000313" key="7">
    <source>
        <dbReference type="EMBL" id="ODG94045.1"/>
    </source>
</evidence>
<dbReference type="PANTHER" id="PTHR43303:SF4">
    <property type="entry name" value="NADPH DEHYDROGENASE C23G7.10C-RELATED"/>
    <property type="match status" value="1"/>
</dbReference>